<name>A0A1L0B078_9ASCO</name>
<dbReference type="Gene3D" id="2.30.29.90">
    <property type="match status" value="1"/>
</dbReference>
<dbReference type="EMBL" id="FQNF01000006">
    <property type="protein sequence ID" value="SGZ38355.1"/>
    <property type="molecule type" value="Genomic_DNA"/>
</dbReference>
<dbReference type="GO" id="GO:0000145">
    <property type="term" value="C:exocyst"/>
    <property type="evidence" value="ECO:0007669"/>
    <property type="project" value="TreeGrafter"/>
</dbReference>
<feature type="domain" description="Exocyst complex component Sec3 PIP2-binding N-terminal" evidence="2">
    <location>
        <begin position="79"/>
        <end position="166"/>
    </location>
</feature>
<dbReference type="OrthoDB" id="3971932at2759"/>
<dbReference type="GO" id="GO:0006893">
    <property type="term" value="P:Golgi to plasma membrane transport"/>
    <property type="evidence" value="ECO:0007669"/>
    <property type="project" value="TreeGrafter"/>
</dbReference>
<dbReference type="GO" id="GO:0006887">
    <property type="term" value="P:exocytosis"/>
    <property type="evidence" value="ECO:0007669"/>
    <property type="project" value="TreeGrafter"/>
</dbReference>
<evidence type="ECO:0000256" key="1">
    <source>
        <dbReference type="SAM" id="MobiDB-lite"/>
    </source>
</evidence>
<accession>A0A1L0B078</accession>
<dbReference type="SMART" id="SM01313">
    <property type="entry name" value="Sec3-PIP2_bind"/>
    <property type="match status" value="1"/>
</dbReference>
<dbReference type="InterPro" id="IPR028258">
    <property type="entry name" value="Sec3-PIP2_bind"/>
</dbReference>
<feature type="region of interest" description="Disordered" evidence="1">
    <location>
        <begin position="227"/>
        <end position="303"/>
    </location>
</feature>
<organism evidence="3 4">
    <name type="scientific">Hanseniaspora guilliermondii</name>
    <dbReference type="NCBI Taxonomy" id="56406"/>
    <lineage>
        <taxon>Eukaryota</taxon>
        <taxon>Fungi</taxon>
        <taxon>Dikarya</taxon>
        <taxon>Ascomycota</taxon>
        <taxon>Saccharomycotina</taxon>
        <taxon>Saccharomycetes</taxon>
        <taxon>Saccharomycodales</taxon>
        <taxon>Saccharomycodaceae</taxon>
        <taxon>Hanseniaspora</taxon>
    </lineage>
</organism>
<protein>
    <recommendedName>
        <fullName evidence="2">Exocyst complex component Sec3 PIP2-binding N-terminal domain-containing protein</fullName>
    </recommendedName>
</protein>
<dbReference type="AlphaFoldDB" id="A0A1L0B078"/>
<keyword evidence="4" id="KW-1185">Reference proteome</keyword>
<feature type="region of interest" description="Disordered" evidence="1">
    <location>
        <begin position="434"/>
        <end position="459"/>
    </location>
</feature>
<dbReference type="Proteomes" id="UP000183365">
    <property type="component" value="Unassembled WGS sequence"/>
</dbReference>
<evidence type="ECO:0000313" key="3">
    <source>
        <dbReference type="EMBL" id="SGZ38355.1"/>
    </source>
</evidence>
<dbReference type="Pfam" id="PF15277">
    <property type="entry name" value="Sec3-PIP2_bind"/>
    <property type="match status" value="1"/>
</dbReference>
<feature type="compositionally biased region" description="Basic and acidic residues" evidence="1">
    <location>
        <begin position="260"/>
        <end position="277"/>
    </location>
</feature>
<dbReference type="GO" id="GO:0005886">
    <property type="term" value="C:plasma membrane"/>
    <property type="evidence" value="ECO:0007669"/>
    <property type="project" value="TreeGrafter"/>
</dbReference>
<evidence type="ECO:0000313" key="4">
    <source>
        <dbReference type="Proteomes" id="UP000183365"/>
    </source>
</evidence>
<feature type="compositionally biased region" description="Low complexity" evidence="1">
    <location>
        <begin position="279"/>
        <end position="295"/>
    </location>
</feature>
<sequence length="1272" mass="146499">MSIPQNTHRKTSSVSSVSSNLLAEQFERDRKSIIYYCFTKHGLDKQGSPIHQYYTHVRVLEDQLYNNSKPPANYQSLLTNKKKRILIISFNKQLKQPQVHKARENSDGSIQIGRTWLLKDLTQVINNTDNNEGFILNMNKTYYWETNSGRERTAFIKTLVKIYMDHFTNHVPELIGWDLGMWYLNEASYKRALINPLTPTQHVAVNKGLTSQPIVNQRVASTLNDRDIKASANTSKPPKYNENIHHRRSPSVQGKPQFESIRENSTEDLVSEARDVLQSKSKSSSTPPPKMFSTSNDPNMGVRKPIMKPVVPATPITKAGSQEVSPLDSAENLMNFYEDDATSQQLEFIEDMNYSGKGINSPAKKTSPLKQVTKADDLDIERSLEDELIKLNEASLLKTQTPVKSFTVDDEHIPNTIDDGEGMNFDNLDFDSNPIDFESIHESPSKQKNSANNVESDDDIDDETLVQIMDAIDWNMNDDMKAIINKFEVKNLDISNIYSQSIAKIVKEFDSNNKESQYNQKIMEIKDAYESIDKIQTYYRSEYSKYETETYDILKADDSIKLLAYNSKTVKDTMENVIRDLEINKSDLQGLLSLEFNINNLHEIESILVKLFKAISITRKASNFYDDDSYTWVNKLVDLESKSHQYETMTDAFIKRFTDFFESDIMASISKKKSLSEMSSIIPYNSILLFIKLISTDDFKNIMDNCKRVLDDLYTKMIDDCLFEIKELIQPRRKTLVGNSSHHFINQTITDTASGLSNVSSNVASSYISSTVSMLEYKNFDDLLKSWKEYVKTKKVNILVDYEEPTVLINVIKSFNFIQTLPLHYQNFLCVFFHLNSNDESSDLSLFLKSSPIPIKRIVNLSSSLENEYKFDTKILETRWNLCSEIFGFKLTNFFNIVTSLIKMKYAHLLNPLMFAIEKKIYDIVNYKNSVDWLFVQNTFESFMAKIKLEIEGFVESKIIEFQRYKLSISKDKISNAISKLEIVVQNVTLFYYAVFQDIEFLIHNLSISEQNKVVPVTRSLITSSYEKFCKVLVEHFLAVYEMLNLDEKILDTSSTAVTDADQIKSGVDDMLKMNFLCGYCTEFLSLYNTSEVVSDYLSDVKKKQNDFFKPKLSEILIKENFFKLYTFVKSSWAIIDSNSLSNDPSMFMAYSGNNLNQILLDYNSDVITKIIENIYMEIVKYSTNLEKSIVSQLADTNSQLNKDLVSEFMTLFVSKIWSSIQGDLVSFFLSLYSLIDKYYSKGPNKIETALKFNKNDVIQTFIRIKKENNLQ</sequence>
<evidence type="ECO:0000259" key="2">
    <source>
        <dbReference type="SMART" id="SM01313"/>
    </source>
</evidence>
<gene>
    <name evidence="3" type="ORF">HGUI_00555</name>
</gene>
<proteinExistence type="predicted"/>
<dbReference type="GO" id="GO:0005546">
    <property type="term" value="F:phosphatidylinositol-4,5-bisphosphate binding"/>
    <property type="evidence" value="ECO:0007669"/>
    <property type="project" value="TreeGrafter"/>
</dbReference>
<dbReference type="PANTHER" id="PTHR16092:SF14">
    <property type="entry name" value="EXOCYST COMPLEX COMPONENT 1 ISOFORM X1"/>
    <property type="match status" value="1"/>
</dbReference>
<dbReference type="PANTHER" id="PTHR16092">
    <property type="entry name" value="SEC3/SYNTAXIN-RELATED"/>
    <property type="match status" value="1"/>
</dbReference>
<dbReference type="Pfam" id="PF20654">
    <property type="entry name" value="Sec3_C-term"/>
    <property type="match status" value="1"/>
</dbReference>
<dbReference type="InterPro" id="IPR048628">
    <property type="entry name" value="Sec3_C"/>
</dbReference>
<reference evidence="4" key="1">
    <citation type="submission" date="2016-11" db="EMBL/GenBank/DDBJ databases">
        <authorList>
            <person name="Guldener U."/>
        </authorList>
    </citation>
    <scope>NUCLEOTIDE SEQUENCE [LARGE SCALE GENOMIC DNA]</scope>
</reference>
<dbReference type="VEuPathDB" id="FungiDB:HGUI_00555"/>